<feature type="domain" description="HMA" evidence="3">
    <location>
        <begin position="2"/>
        <end position="68"/>
    </location>
</feature>
<dbReference type="KEGG" id="aarg:Aargi30884_10470"/>
<accession>A0A6N4TI35</accession>
<dbReference type="InterPro" id="IPR036163">
    <property type="entry name" value="HMA_dom_sf"/>
</dbReference>
<evidence type="ECO:0000313" key="4">
    <source>
        <dbReference type="EMBL" id="BBK22144.1"/>
    </source>
</evidence>
<evidence type="ECO:0000259" key="3">
    <source>
        <dbReference type="PROSITE" id="PS50846"/>
    </source>
</evidence>
<gene>
    <name evidence="4" type="ORF">Aargi30884_10470</name>
</gene>
<dbReference type="PANTHER" id="PTHR46594">
    <property type="entry name" value="P-TYPE CATION-TRANSPORTING ATPASE"/>
    <property type="match status" value="1"/>
</dbReference>
<reference evidence="5" key="1">
    <citation type="submission" date="2019-05" db="EMBL/GenBank/DDBJ databases">
        <title>Complete genome sequencing of Absiella argi strain JCM 30884.</title>
        <authorList>
            <person name="Sakamoto M."/>
            <person name="Murakami T."/>
            <person name="Mori H."/>
        </authorList>
    </citation>
    <scope>NUCLEOTIDE SEQUENCE [LARGE SCALE GENOMIC DNA]</scope>
    <source>
        <strain evidence="5">JCM 30884</strain>
    </source>
</reference>
<dbReference type="AlphaFoldDB" id="A0A6N4TI35"/>
<dbReference type="Gene3D" id="3.30.70.100">
    <property type="match status" value="1"/>
</dbReference>
<keyword evidence="2" id="KW-0479">Metal-binding</keyword>
<evidence type="ECO:0000256" key="1">
    <source>
        <dbReference type="ARBA" id="ARBA00015313"/>
    </source>
</evidence>
<dbReference type="CDD" id="cd00371">
    <property type="entry name" value="HMA"/>
    <property type="match status" value="1"/>
</dbReference>
<dbReference type="EMBL" id="AP019695">
    <property type="protein sequence ID" value="BBK22144.1"/>
    <property type="molecule type" value="Genomic_DNA"/>
</dbReference>
<dbReference type="PANTHER" id="PTHR46594:SF4">
    <property type="entry name" value="P-TYPE CATION-TRANSPORTING ATPASE"/>
    <property type="match status" value="1"/>
</dbReference>
<proteinExistence type="predicted"/>
<dbReference type="SUPFAM" id="SSF55008">
    <property type="entry name" value="HMA, heavy metal-associated domain"/>
    <property type="match status" value="1"/>
</dbReference>
<dbReference type="Pfam" id="PF00403">
    <property type="entry name" value="HMA"/>
    <property type="match status" value="1"/>
</dbReference>
<dbReference type="InterPro" id="IPR006121">
    <property type="entry name" value="HMA_dom"/>
</dbReference>
<name>A0A6N4TI35_9FIRM</name>
<evidence type="ECO:0000313" key="5">
    <source>
        <dbReference type="Proteomes" id="UP000464754"/>
    </source>
</evidence>
<evidence type="ECO:0000256" key="2">
    <source>
        <dbReference type="ARBA" id="ARBA00022723"/>
    </source>
</evidence>
<dbReference type="Proteomes" id="UP000464754">
    <property type="component" value="Chromosome"/>
</dbReference>
<dbReference type="PROSITE" id="PS50846">
    <property type="entry name" value="HMA_2"/>
    <property type="match status" value="1"/>
</dbReference>
<dbReference type="GO" id="GO:0046872">
    <property type="term" value="F:metal ion binding"/>
    <property type="evidence" value="ECO:0007669"/>
    <property type="project" value="UniProtKB-KW"/>
</dbReference>
<sequence length="68" mass="7570">MKTIVYNVKGMMCGGCESRVTKAVLALSGANECHADHKEEKVEVIYDESLLDARKIQETIEDCGYDVM</sequence>
<keyword evidence="5" id="KW-1185">Reference proteome</keyword>
<dbReference type="RefSeq" id="WP_115715325.1">
    <property type="nucleotide sequence ID" value="NZ_AP019695.1"/>
</dbReference>
<protein>
    <recommendedName>
        <fullName evidence="1">Copper chaperone CopZ</fullName>
    </recommendedName>
</protein>
<organism evidence="4 5">
    <name type="scientific">Amedibacterium intestinale</name>
    <dbReference type="NCBI Taxonomy" id="2583452"/>
    <lineage>
        <taxon>Bacteria</taxon>
        <taxon>Bacillati</taxon>
        <taxon>Bacillota</taxon>
        <taxon>Erysipelotrichia</taxon>
        <taxon>Erysipelotrichales</taxon>
        <taxon>Erysipelotrichaceae</taxon>
        <taxon>Amedibacterium</taxon>
    </lineage>
</organism>